<evidence type="ECO:0000256" key="4">
    <source>
        <dbReference type="ARBA" id="ARBA00022729"/>
    </source>
</evidence>
<dbReference type="Gene3D" id="3.10.105.10">
    <property type="entry name" value="Dipeptide-binding Protein, Domain 3"/>
    <property type="match status" value="1"/>
</dbReference>
<dbReference type="GO" id="GO:1904680">
    <property type="term" value="F:peptide transmembrane transporter activity"/>
    <property type="evidence" value="ECO:0007669"/>
    <property type="project" value="TreeGrafter"/>
</dbReference>
<keyword evidence="3" id="KW-0813">Transport</keyword>
<reference evidence="7" key="1">
    <citation type="journal article" date="2021" name="PeerJ">
        <title>Extensive microbial diversity within the chicken gut microbiome revealed by metagenomics and culture.</title>
        <authorList>
            <person name="Gilroy R."/>
            <person name="Ravi A."/>
            <person name="Getino M."/>
            <person name="Pursley I."/>
            <person name="Horton D.L."/>
            <person name="Alikhan N.F."/>
            <person name="Baker D."/>
            <person name="Gharbi K."/>
            <person name="Hall N."/>
            <person name="Watson M."/>
            <person name="Adriaenssens E.M."/>
            <person name="Foster-Nyarko E."/>
            <person name="Jarju S."/>
            <person name="Secka A."/>
            <person name="Antonio M."/>
            <person name="Oren A."/>
            <person name="Chaudhuri R.R."/>
            <person name="La Ragione R."/>
            <person name="Hildebrand F."/>
            <person name="Pallen M.J."/>
        </authorList>
    </citation>
    <scope>NUCLEOTIDE SEQUENCE</scope>
    <source>
        <strain evidence="7">CHK185-5351</strain>
    </source>
</reference>
<evidence type="ECO:0000259" key="6">
    <source>
        <dbReference type="Pfam" id="PF00496"/>
    </source>
</evidence>
<dbReference type="InterPro" id="IPR023765">
    <property type="entry name" value="SBP_5_CS"/>
</dbReference>
<dbReference type="Proteomes" id="UP000823849">
    <property type="component" value="Unassembled WGS sequence"/>
</dbReference>
<evidence type="ECO:0000256" key="3">
    <source>
        <dbReference type="ARBA" id="ARBA00022448"/>
    </source>
</evidence>
<dbReference type="GO" id="GO:0015833">
    <property type="term" value="P:peptide transport"/>
    <property type="evidence" value="ECO:0007669"/>
    <property type="project" value="TreeGrafter"/>
</dbReference>
<organism evidence="7 8">
    <name type="scientific">Candidatus Fusicatenibacter intestinigallinarum</name>
    <dbReference type="NCBI Taxonomy" id="2838598"/>
    <lineage>
        <taxon>Bacteria</taxon>
        <taxon>Bacillati</taxon>
        <taxon>Bacillota</taxon>
        <taxon>Clostridia</taxon>
        <taxon>Lachnospirales</taxon>
        <taxon>Lachnospiraceae</taxon>
        <taxon>Fusicatenibacter</taxon>
    </lineage>
</organism>
<evidence type="ECO:0000256" key="2">
    <source>
        <dbReference type="ARBA" id="ARBA00005695"/>
    </source>
</evidence>
<reference evidence="7" key="2">
    <citation type="submission" date="2021-04" db="EMBL/GenBank/DDBJ databases">
        <authorList>
            <person name="Gilroy R."/>
        </authorList>
    </citation>
    <scope>NUCLEOTIDE SEQUENCE</scope>
    <source>
        <strain evidence="7">CHK185-5351</strain>
    </source>
</reference>
<dbReference type="PROSITE" id="PS01040">
    <property type="entry name" value="SBP_BACTERIAL_5"/>
    <property type="match status" value="1"/>
</dbReference>
<dbReference type="PANTHER" id="PTHR30290:SF10">
    <property type="entry name" value="PERIPLASMIC OLIGOPEPTIDE-BINDING PROTEIN-RELATED"/>
    <property type="match status" value="1"/>
</dbReference>
<dbReference type="InterPro" id="IPR039424">
    <property type="entry name" value="SBP_5"/>
</dbReference>
<dbReference type="SUPFAM" id="SSF53850">
    <property type="entry name" value="Periplasmic binding protein-like II"/>
    <property type="match status" value="1"/>
</dbReference>
<dbReference type="PANTHER" id="PTHR30290">
    <property type="entry name" value="PERIPLASMIC BINDING COMPONENT OF ABC TRANSPORTER"/>
    <property type="match status" value="1"/>
</dbReference>
<proteinExistence type="inferred from homology"/>
<dbReference type="EMBL" id="DWWU01000031">
    <property type="protein sequence ID" value="HJC15641.1"/>
    <property type="molecule type" value="Genomic_DNA"/>
</dbReference>
<comment type="subcellular location">
    <subcellularLocation>
        <location evidence="1">Cell membrane</location>
        <topology evidence="1">Lipid-anchor</topology>
    </subcellularLocation>
</comment>
<comment type="caution">
    <text evidence="7">The sequence shown here is derived from an EMBL/GenBank/DDBJ whole genome shotgun (WGS) entry which is preliminary data.</text>
</comment>
<feature type="chain" id="PRO_5038460283" description="Solute-binding protein family 5 domain-containing protein" evidence="5">
    <location>
        <begin position="21"/>
        <end position="649"/>
    </location>
</feature>
<feature type="domain" description="Solute-binding protein family 5" evidence="6">
    <location>
        <begin position="84"/>
        <end position="522"/>
    </location>
</feature>
<keyword evidence="4 5" id="KW-0732">Signal</keyword>
<evidence type="ECO:0000313" key="8">
    <source>
        <dbReference type="Proteomes" id="UP000823849"/>
    </source>
</evidence>
<dbReference type="GO" id="GO:0043190">
    <property type="term" value="C:ATP-binding cassette (ABC) transporter complex"/>
    <property type="evidence" value="ECO:0007669"/>
    <property type="project" value="InterPro"/>
</dbReference>
<evidence type="ECO:0000313" key="7">
    <source>
        <dbReference type="EMBL" id="HJC15641.1"/>
    </source>
</evidence>
<dbReference type="Gene3D" id="3.40.190.10">
    <property type="entry name" value="Periplasmic binding protein-like II"/>
    <property type="match status" value="1"/>
</dbReference>
<gene>
    <name evidence="7" type="ORF">H9705_07430</name>
</gene>
<feature type="signal peptide" evidence="5">
    <location>
        <begin position="1"/>
        <end position="20"/>
    </location>
</feature>
<comment type="similarity">
    <text evidence="2">Belongs to the bacterial solute-binding protein 5 family.</text>
</comment>
<dbReference type="InterPro" id="IPR000914">
    <property type="entry name" value="SBP_5_dom"/>
</dbReference>
<dbReference type="AlphaFoldDB" id="A0A9D2SM50"/>
<dbReference type="InterPro" id="IPR030678">
    <property type="entry name" value="Peptide/Ni-bd"/>
</dbReference>
<evidence type="ECO:0000256" key="5">
    <source>
        <dbReference type="SAM" id="SignalP"/>
    </source>
</evidence>
<protein>
    <recommendedName>
        <fullName evidence="6">Solute-binding protein family 5 domain-containing protein</fullName>
    </recommendedName>
</protein>
<dbReference type="PROSITE" id="PS51257">
    <property type="entry name" value="PROKAR_LIPOPROTEIN"/>
    <property type="match status" value="1"/>
</dbReference>
<name>A0A9D2SM50_9FIRM</name>
<dbReference type="GO" id="GO:0042597">
    <property type="term" value="C:periplasmic space"/>
    <property type="evidence" value="ECO:0007669"/>
    <property type="project" value="UniProtKB-ARBA"/>
</dbReference>
<dbReference type="Pfam" id="PF00496">
    <property type="entry name" value="SBP_bac_5"/>
    <property type="match status" value="1"/>
</dbReference>
<dbReference type="PIRSF" id="PIRSF002741">
    <property type="entry name" value="MppA"/>
    <property type="match status" value="1"/>
</dbReference>
<evidence type="ECO:0000256" key="1">
    <source>
        <dbReference type="ARBA" id="ARBA00004193"/>
    </source>
</evidence>
<sequence length="649" mass="72324">MKKRTAKLTALALAAMMALAGCGGNGGSTSGSGEAEPLTDLYTWETQAREVETLNVLNSQSASDSNVITNLVEGLLSVDSEGALIPALAEEYSTDDNGLTWTFKLREGVKWVDKNGEEKADCTAQDFLTGLEFVMNYHKNASTNISMPQEMIQGADEYYKYTKGLSEEEGRALTADEGSKFLEMVGIEAPDDYTVVYHCTAELPYFPTVATYNCLYPASQALIDELGIDGFLACDDTTMWFNGPYLLTSYIPQNEKVLTKNESYWDTESQRFDTVTIRMIESLDTGFQLYQSGDLDRIDLSESNLMTIYNDENNEYHDQLVEKRPDKFSYQFHFNYNKMNEDGTPDDNFNKAIANTAFRQALYYGLDLSSYYSRTNAINPLSCENNFYTMKGFVYMSDGRDYTDVVAEKLGLGESDGETMVRLDSDKAAELKAQAMEELSAEGVTFPVEFDYYVAANNQTSIDSANVLKTAFSESLGDDFVTLNIKTYVNNLTAEVVDPQLQSFAINGWGADYGDPQNFLGQETYGEDGAYYSVDYSNINDATDEELISLYQQYTDLVNTAKAITDDTDARYEAYAEAEAFMIENVLVMPCNYNISWQLTHVNDYTTKNAAFGIQNYKYVGWETSVDAYTTEQYNSFASGSGNGASAAE</sequence>
<accession>A0A9D2SM50</accession>